<feature type="transmembrane region" description="Helical" evidence="10">
    <location>
        <begin position="649"/>
        <end position="671"/>
    </location>
</feature>
<dbReference type="GeneID" id="27688473"/>
<keyword evidence="8 10" id="KW-0472">Membrane</keyword>
<feature type="compositionally biased region" description="Basic and acidic residues" evidence="9">
    <location>
        <begin position="15"/>
        <end position="27"/>
    </location>
</feature>
<feature type="compositionally biased region" description="Polar residues" evidence="9">
    <location>
        <begin position="29"/>
        <end position="44"/>
    </location>
</feature>
<evidence type="ECO:0000256" key="7">
    <source>
        <dbReference type="ARBA" id="ARBA00023065"/>
    </source>
</evidence>
<keyword evidence="2" id="KW-0813">Transport</keyword>
<evidence type="ECO:0000256" key="3">
    <source>
        <dbReference type="ARBA" id="ARBA00022538"/>
    </source>
</evidence>
<gene>
    <name evidence="13" type="ORF">SPPG_05061</name>
</gene>
<dbReference type="GO" id="GO:0015079">
    <property type="term" value="F:potassium ion transmembrane transporter activity"/>
    <property type="evidence" value="ECO:0007669"/>
    <property type="project" value="InterPro"/>
</dbReference>
<evidence type="ECO:0000256" key="6">
    <source>
        <dbReference type="ARBA" id="ARBA00022989"/>
    </source>
</evidence>
<feature type="transmembrane region" description="Helical" evidence="10">
    <location>
        <begin position="386"/>
        <end position="414"/>
    </location>
</feature>
<dbReference type="EMBL" id="KQ257457">
    <property type="protein sequence ID" value="KNC99679.1"/>
    <property type="molecule type" value="Genomic_DNA"/>
</dbReference>
<feature type="transmembrane region" description="Helical" evidence="10">
    <location>
        <begin position="531"/>
        <end position="553"/>
    </location>
</feature>
<evidence type="ECO:0000256" key="9">
    <source>
        <dbReference type="SAM" id="MobiDB-lite"/>
    </source>
</evidence>
<evidence type="ECO:0000256" key="5">
    <source>
        <dbReference type="ARBA" id="ARBA00022958"/>
    </source>
</evidence>
<feature type="transmembrane region" description="Helical" evidence="10">
    <location>
        <begin position="498"/>
        <end position="519"/>
    </location>
</feature>
<feature type="compositionally biased region" description="Basic residues" evidence="9">
    <location>
        <begin position="90"/>
        <end position="99"/>
    </location>
</feature>
<dbReference type="OrthoDB" id="504708at2759"/>
<keyword evidence="6 10" id="KW-1133">Transmembrane helix</keyword>
<dbReference type="InterPro" id="IPR053952">
    <property type="entry name" value="K_trans_C"/>
</dbReference>
<dbReference type="GO" id="GO:0016020">
    <property type="term" value="C:membrane"/>
    <property type="evidence" value="ECO:0007669"/>
    <property type="project" value="UniProtKB-SubCell"/>
</dbReference>
<feature type="domain" description="K+ potassium transporter C-terminal" evidence="12">
    <location>
        <begin position="759"/>
        <end position="908"/>
    </location>
</feature>
<dbReference type="InterPro" id="IPR003855">
    <property type="entry name" value="K+_transporter"/>
</dbReference>
<evidence type="ECO:0008006" key="15">
    <source>
        <dbReference type="Google" id="ProtNLM"/>
    </source>
</evidence>
<feature type="region of interest" description="Disordered" evidence="9">
    <location>
        <begin position="221"/>
        <end position="261"/>
    </location>
</feature>
<keyword evidence="5" id="KW-0630">Potassium</keyword>
<keyword evidence="3" id="KW-0633">Potassium transport</keyword>
<dbReference type="eggNOG" id="ENOG502QPSA">
    <property type="taxonomic scope" value="Eukaryota"/>
</dbReference>
<dbReference type="VEuPathDB" id="FungiDB:SPPG_05061"/>
<evidence type="ECO:0000256" key="8">
    <source>
        <dbReference type="ARBA" id="ARBA00023136"/>
    </source>
</evidence>
<dbReference type="Pfam" id="PF22776">
    <property type="entry name" value="K_trans_C"/>
    <property type="match status" value="1"/>
</dbReference>
<proteinExistence type="predicted"/>
<feature type="transmembrane region" description="Helical" evidence="10">
    <location>
        <begin position="454"/>
        <end position="474"/>
    </location>
</feature>
<dbReference type="InParanoid" id="A0A0L0HFJ1"/>
<evidence type="ECO:0000313" key="13">
    <source>
        <dbReference type="EMBL" id="KNC99679.1"/>
    </source>
</evidence>
<comment type="subcellular location">
    <subcellularLocation>
        <location evidence="1">Membrane</location>
        <topology evidence="1">Multi-pass membrane protein</topology>
    </subcellularLocation>
</comment>
<evidence type="ECO:0000313" key="14">
    <source>
        <dbReference type="Proteomes" id="UP000053201"/>
    </source>
</evidence>
<dbReference type="AlphaFoldDB" id="A0A0L0HFJ1"/>
<feature type="transmembrane region" description="Helical" evidence="10">
    <location>
        <begin position="573"/>
        <end position="598"/>
    </location>
</feature>
<keyword evidence="7" id="KW-0406">Ion transport</keyword>
<dbReference type="OMA" id="VTFITTC"/>
<feature type="transmembrane region" description="Helical" evidence="10">
    <location>
        <begin position="623"/>
        <end position="643"/>
    </location>
</feature>
<feature type="transmembrane region" description="Helical" evidence="10">
    <location>
        <begin position="287"/>
        <end position="310"/>
    </location>
</feature>
<feature type="region of interest" description="Disordered" evidence="9">
    <location>
        <begin position="1"/>
        <end position="174"/>
    </location>
</feature>
<dbReference type="RefSeq" id="XP_016607719.1">
    <property type="nucleotide sequence ID" value="XM_016753296.1"/>
</dbReference>
<feature type="transmembrane region" description="Helical" evidence="10">
    <location>
        <begin position="330"/>
        <end position="351"/>
    </location>
</feature>
<feature type="transmembrane region" description="Helical" evidence="10">
    <location>
        <begin position="420"/>
        <end position="442"/>
    </location>
</feature>
<dbReference type="Proteomes" id="UP000053201">
    <property type="component" value="Unassembled WGS sequence"/>
</dbReference>
<dbReference type="PANTHER" id="PTHR30540:SF83">
    <property type="entry name" value="K+ POTASSIUM TRANSPORTER"/>
    <property type="match status" value="1"/>
</dbReference>
<name>A0A0L0HFJ1_SPIPD</name>
<feature type="domain" description="K+ potassium transporter integral membrane" evidence="11">
    <location>
        <begin position="291"/>
        <end position="745"/>
    </location>
</feature>
<dbReference type="STRING" id="645134.A0A0L0HFJ1"/>
<dbReference type="PANTHER" id="PTHR30540">
    <property type="entry name" value="OSMOTIC STRESS POTASSIUM TRANSPORTER"/>
    <property type="match status" value="1"/>
</dbReference>
<protein>
    <recommendedName>
        <fullName evidence="15">Potassium transporter</fullName>
    </recommendedName>
</protein>
<sequence length="916" mass="100629">MSHDGVIEEIGLFPEEGRLEDLERDPRYSNPTLQIPHNSASDTHLSPLEMTTEEDLESGSLAVSRIGRSTAGLDVPLPSSRESNLDLTHARPRSHRRKSSGPASIPPSPSSHRTSSLMLASNSITASKQSVRWSQDLEGGHRPVESKQDNTPDTESLKKASDETDTRPMPQPTVLLTQPSNLEIDMKASQKNNISLLVPAPEIIKTALMSPLPDFKPISSASTSPNPVNAQGADPFHNPFNDGATLTQRKKRSGTPLAQGGRRMSLGAALCIPPPPRIDHNMSARKVLKLSLGALGIIYGDIAVSPLFVLKTIFSGEDHSASTEHGDEHVLGALSFLIWIVTLVCCVKYIWLILKADKNGEGGTWALISLLPTEGDDSVLAKYRKYIYVLGLLAASFIVADAVIAPAITVLAAFEGVKEYASSFSAWGGVGCTCAILTLVFYVQRFGTSSTQKFYGPIFVVWFLTIAMIGLYNISQYPKVFAAISPHYLGLYIQDEPLTGFFLLSHVVLAMAGVEALYADLGHFSALPIRLSFLGVVYPSIMLSYIGQAAYVILHPEAARDPFFHSVPSAVKWPVLVIATMAAILAAQGAITGCVTLIDQSISFNAFPNIKTKHPSIDNGSEVYIPFVNFLLWIGSISLTLAFQSSEGLANIAGICISGSMTVTSFLYGLVMLYGWNLPRWKVALYAIVFWSIDLLLFASSMRKVTSMGWVSLLIAMFIFLLMYTWYVTTREVNDWLHDRLLAMSELRQHVKAITRTHGTVVFVSNTDEDVPNVLNICARRLNSLPMNIVCMTAVSQPAPFVADEEKTVFRTIDAMAGIYRLVISYGYAERSINVVSAMERAKKRGLRMAKDDKVVFIVGRELIQSGEKARWLDRIRRALYDTLSRNTQGKIDYYNLPHDATLEMASYIVLDPKDL</sequence>
<dbReference type="Pfam" id="PF02705">
    <property type="entry name" value="K_trans"/>
    <property type="match status" value="1"/>
</dbReference>
<evidence type="ECO:0000256" key="10">
    <source>
        <dbReference type="SAM" id="Phobius"/>
    </source>
</evidence>
<feature type="compositionally biased region" description="Polar residues" evidence="9">
    <location>
        <begin position="112"/>
        <end position="133"/>
    </location>
</feature>
<accession>A0A0L0HFJ1</accession>
<reference evidence="13 14" key="1">
    <citation type="submission" date="2009-08" db="EMBL/GenBank/DDBJ databases">
        <title>The Genome Sequence of Spizellomyces punctatus strain DAOM BR117.</title>
        <authorList>
            <consortium name="The Broad Institute Genome Sequencing Platform"/>
            <person name="Russ C."/>
            <person name="Cuomo C."/>
            <person name="Shea T."/>
            <person name="Young S.K."/>
            <person name="Zeng Q."/>
            <person name="Koehrsen M."/>
            <person name="Haas B."/>
            <person name="Borodovsky M."/>
            <person name="Guigo R."/>
            <person name="Alvarado L."/>
            <person name="Berlin A."/>
            <person name="Bochicchio J."/>
            <person name="Borenstein D."/>
            <person name="Chapman S."/>
            <person name="Chen Z."/>
            <person name="Engels R."/>
            <person name="Freedman E."/>
            <person name="Gellesch M."/>
            <person name="Goldberg J."/>
            <person name="Griggs A."/>
            <person name="Gujja S."/>
            <person name="Heiman D."/>
            <person name="Hepburn T."/>
            <person name="Howarth C."/>
            <person name="Jen D."/>
            <person name="Larson L."/>
            <person name="Lewis B."/>
            <person name="Mehta T."/>
            <person name="Park D."/>
            <person name="Pearson M."/>
            <person name="Roberts A."/>
            <person name="Saif S."/>
            <person name="Shenoy N."/>
            <person name="Sisk P."/>
            <person name="Stolte C."/>
            <person name="Sykes S."/>
            <person name="Thomson T."/>
            <person name="Walk T."/>
            <person name="White J."/>
            <person name="Yandava C."/>
            <person name="Burger G."/>
            <person name="Gray M.W."/>
            <person name="Holland P.W.H."/>
            <person name="King N."/>
            <person name="Lang F.B.F."/>
            <person name="Roger A.J."/>
            <person name="Ruiz-Trillo I."/>
            <person name="Lander E."/>
            <person name="Nusbaum C."/>
        </authorList>
    </citation>
    <scope>NUCLEOTIDE SEQUENCE [LARGE SCALE GENOMIC DNA]</scope>
    <source>
        <strain evidence="13 14">DAOM BR117</strain>
    </source>
</reference>
<keyword evidence="4 10" id="KW-0812">Transmembrane</keyword>
<evidence type="ECO:0000259" key="11">
    <source>
        <dbReference type="Pfam" id="PF02705"/>
    </source>
</evidence>
<evidence type="ECO:0000256" key="2">
    <source>
        <dbReference type="ARBA" id="ARBA00022448"/>
    </source>
</evidence>
<evidence type="ECO:0000256" key="4">
    <source>
        <dbReference type="ARBA" id="ARBA00022692"/>
    </source>
</evidence>
<feature type="compositionally biased region" description="Basic and acidic residues" evidence="9">
    <location>
        <begin position="138"/>
        <end position="166"/>
    </location>
</feature>
<feature type="transmembrane region" description="Helical" evidence="10">
    <location>
        <begin position="683"/>
        <end position="702"/>
    </location>
</feature>
<feature type="transmembrane region" description="Helical" evidence="10">
    <location>
        <begin position="708"/>
        <end position="727"/>
    </location>
</feature>
<evidence type="ECO:0000256" key="1">
    <source>
        <dbReference type="ARBA" id="ARBA00004141"/>
    </source>
</evidence>
<evidence type="ECO:0000259" key="12">
    <source>
        <dbReference type="Pfam" id="PF22776"/>
    </source>
</evidence>
<keyword evidence="14" id="KW-1185">Reference proteome</keyword>
<dbReference type="InterPro" id="IPR053951">
    <property type="entry name" value="K_trans_N"/>
</dbReference>
<organism evidence="13 14">
    <name type="scientific">Spizellomyces punctatus (strain DAOM BR117)</name>
    <dbReference type="NCBI Taxonomy" id="645134"/>
    <lineage>
        <taxon>Eukaryota</taxon>
        <taxon>Fungi</taxon>
        <taxon>Fungi incertae sedis</taxon>
        <taxon>Chytridiomycota</taxon>
        <taxon>Chytridiomycota incertae sedis</taxon>
        <taxon>Chytridiomycetes</taxon>
        <taxon>Spizellomycetales</taxon>
        <taxon>Spizellomycetaceae</taxon>
        <taxon>Spizellomyces</taxon>
    </lineage>
</organism>